<gene>
    <name evidence="1" type="ORF">BCD7_0120</name>
</gene>
<dbReference type="GeneID" id="14011639"/>
<accession>J9PUE4</accession>
<proteinExistence type="predicted"/>
<dbReference type="RefSeq" id="YP_007005971.1">
    <property type="nucleotide sequence ID" value="NC_019515.1"/>
</dbReference>
<name>J9PUE4_9CAUD</name>
<evidence type="ECO:0000313" key="2">
    <source>
        <dbReference type="Proteomes" id="UP000006298"/>
    </source>
</evidence>
<protein>
    <submittedName>
        <fullName evidence="1">Uncharacterized protein</fullName>
    </submittedName>
</protein>
<reference evidence="1 2" key="1">
    <citation type="submission" date="2011-09" db="EMBL/GenBank/DDBJ databases">
        <title>Complete Genome Sequence of Bacillus cereus Bacteriophage BCD7.</title>
        <authorList>
            <person name="Lee J.-H."/>
            <person name="Shin H."/>
            <person name="Son B."/>
            <person name="Ryu S."/>
        </authorList>
    </citation>
    <scope>NUCLEOTIDE SEQUENCE [LARGE SCALE GENOMIC DNA]</scope>
</reference>
<sequence length="107" mass="12210">MNKEELKQAQSDMKLAVESTKELIDMPFFEVATFFEGKNVGELRGYRTLLTAHLNEVDVTGANLVKSKVLTFTEDERVKLGSVFMLANKIQNIIGYIDYLYKKNSIK</sequence>
<dbReference type="KEGG" id="vg:14011639"/>
<organism evidence="1 2">
    <name type="scientific">Bacillus phage BCD7</name>
    <dbReference type="NCBI Taxonomy" id="1136534"/>
    <lineage>
        <taxon>Viruses</taxon>
        <taxon>Duplodnaviria</taxon>
        <taxon>Heunggongvirae</taxon>
        <taxon>Uroviricota</taxon>
        <taxon>Caudoviricetes</taxon>
        <taxon>Becedseptimavirus</taxon>
        <taxon>Becedseptimavirus BCD7</taxon>
    </lineage>
</organism>
<keyword evidence="2" id="KW-1185">Reference proteome</keyword>
<evidence type="ECO:0000313" key="1">
    <source>
        <dbReference type="EMBL" id="AEZ50567.1"/>
    </source>
</evidence>
<dbReference type="EMBL" id="JN712910">
    <property type="protein sequence ID" value="AEZ50567.1"/>
    <property type="molecule type" value="Genomic_DNA"/>
</dbReference>
<dbReference type="Proteomes" id="UP000006298">
    <property type="component" value="Segment"/>
</dbReference>